<keyword evidence="3" id="KW-0274">FAD</keyword>
<dbReference type="Pfam" id="PF01266">
    <property type="entry name" value="DAO"/>
    <property type="match status" value="1"/>
</dbReference>
<dbReference type="GO" id="GO:0047545">
    <property type="term" value="F:(S)-2-hydroxyglutarate dehydrogenase activity"/>
    <property type="evidence" value="ECO:0007669"/>
    <property type="project" value="UniProtKB-EC"/>
</dbReference>
<comment type="caution">
    <text evidence="9">The sequence shown here is derived from an EMBL/GenBank/DDBJ whole genome shotgun (WGS) entry which is preliminary data.</text>
</comment>
<keyword evidence="10" id="KW-1185">Reference proteome</keyword>
<gene>
    <name evidence="9" type="ORF">ISN45_Aa05g025820</name>
</gene>
<dbReference type="PANTHER" id="PTHR43104:SF4">
    <property type="entry name" value="L-2-HYDROXYGLUTARATE DEHYDROGENASE, MITOCHONDRIAL"/>
    <property type="match status" value="1"/>
</dbReference>
<evidence type="ECO:0000259" key="8">
    <source>
        <dbReference type="Pfam" id="PF01266"/>
    </source>
</evidence>
<evidence type="ECO:0000256" key="4">
    <source>
        <dbReference type="ARBA" id="ARBA00023002"/>
    </source>
</evidence>
<sequence length="428" mass="47349">MLACLGRKWMRLSTRNLKLTWNFVNAVDASRTIVRGTTAKERVDTVVIGAGVVGLAVARELSRRGREVLILEAASSFGTVTSSRNSEVVHAGIYYPPNSLKAKFCVRGRELLYRYCSEYEIPHKKIGKLIVATGSSEIPKLDLLMHLGTQNRVSGLRMLDGFEAMRMEPQLRCVKALLSPESGILDSHSFMLSLVGEAENNHATFSYNTVVLNGRVEEKKMHLFVADTRFSESRCEAEAQLELIPDLVVNSAGLGAQALAKRFHGLDHRFVPSSHYARGCYFTLSGTKAPPFNKLVYPIPEEGGLGVHVTVDLNGLVKFGPDVEWIECADDTSSFLNKFDYRVNPQRAEKFYPEIRKYYPDLKDGSLEPGYSGIRPKLSGPKQSPADFVIQGEETHGVPGLVNLYGIESPGLTSSLAIAEHIANKFLR</sequence>
<keyword evidence="4" id="KW-0560">Oxidoreductase</keyword>
<dbReference type="EMBL" id="JAEFBK010000010">
    <property type="protein sequence ID" value="KAG7561134.1"/>
    <property type="molecule type" value="Genomic_DNA"/>
</dbReference>
<organism evidence="9 10">
    <name type="scientific">Arabidopsis thaliana x Arabidopsis arenosa</name>
    <dbReference type="NCBI Taxonomy" id="1240361"/>
    <lineage>
        <taxon>Eukaryota</taxon>
        <taxon>Viridiplantae</taxon>
        <taxon>Streptophyta</taxon>
        <taxon>Embryophyta</taxon>
        <taxon>Tracheophyta</taxon>
        <taxon>Spermatophyta</taxon>
        <taxon>Magnoliopsida</taxon>
        <taxon>eudicotyledons</taxon>
        <taxon>Gunneridae</taxon>
        <taxon>Pentapetalae</taxon>
        <taxon>rosids</taxon>
        <taxon>malvids</taxon>
        <taxon>Brassicales</taxon>
        <taxon>Brassicaceae</taxon>
        <taxon>Camelineae</taxon>
        <taxon>Arabidopsis</taxon>
    </lineage>
</organism>
<reference evidence="9 10" key="1">
    <citation type="submission" date="2020-12" db="EMBL/GenBank/DDBJ databases">
        <title>Concerted genomic and epigenomic changes stabilize Arabidopsis allopolyploids.</title>
        <authorList>
            <person name="Chen Z."/>
        </authorList>
    </citation>
    <scope>NUCLEOTIDE SEQUENCE [LARGE SCALE GENOMIC DNA]</scope>
    <source>
        <strain evidence="9">Allo738</strain>
        <tissue evidence="9">Leaf</tissue>
    </source>
</reference>
<evidence type="ECO:0000313" key="10">
    <source>
        <dbReference type="Proteomes" id="UP000694240"/>
    </source>
</evidence>
<protein>
    <recommendedName>
        <fullName evidence="7">L-2-hydroxyglutarate dehydrogenase, mitochondrial</fullName>
        <ecNumber evidence="6">1.1.99.2</ecNumber>
    </recommendedName>
</protein>
<keyword evidence="2" id="KW-0285">Flavoprotein</keyword>
<comment type="catalytic activity">
    <reaction evidence="5">
        <text>(S)-2-hydroxyglutarate + A = 2-oxoglutarate + AH2</text>
        <dbReference type="Rhea" id="RHEA:21252"/>
        <dbReference type="ChEBI" id="CHEBI:13193"/>
        <dbReference type="ChEBI" id="CHEBI:16782"/>
        <dbReference type="ChEBI" id="CHEBI:16810"/>
        <dbReference type="ChEBI" id="CHEBI:17499"/>
        <dbReference type="EC" id="1.1.99.2"/>
    </reaction>
</comment>
<dbReference type="EC" id="1.1.99.2" evidence="6"/>
<dbReference type="Proteomes" id="UP000694240">
    <property type="component" value="Chromosome 10"/>
</dbReference>
<name>A0A8T1ZRM6_9BRAS</name>
<evidence type="ECO:0000256" key="3">
    <source>
        <dbReference type="ARBA" id="ARBA00022827"/>
    </source>
</evidence>
<evidence type="ECO:0000256" key="5">
    <source>
        <dbReference type="ARBA" id="ARBA00036066"/>
    </source>
</evidence>
<proteinExistence type="predicted"/>
<evidence type="ECO:0000313" key="9">
    <source>
        <dbReference type="EMBL" id="KAG7561134.1"/>
    </source>
</evidence>
<dbReference type="AlphaFoldDB" id="A0A8T1ZRM6"/>
<accession>A0A8T1ZRM6</accession>
<feature type="domain" description="FAD dependent oxidoreductase" evidence="8">
    <location>
        <begin position="44"/>
        <end position="424"/>
    </location>
</feature>
<comment type="cofactor">
    <cofactor evidence="1">
        <name>FAD</name>
        <dbReference type="ChEBI" id="CHEBI:57692"/>
    </cofactor>
</comment>
<evidence type="ECO:0000256" key="2">
    <source>
        <dbReference type="ARBA" id="ARBA00022630"/>
    </source>
</evidence>
<evidence type="ECO:0000256" key="1">
    <source>
        <dbReference type="ARBA" id="ARBA00001974"/>
    </source>
</evidence>
<dbReference type="InterPro" id="IPR006076">
    <property type="entry name" value="FAD-dep_OxRdtase"/>
</dbReference>
<evidence type="ECO:0000256" key="7">
    <source>
        <dbReference type="ARBA" id="ARBA00041137"/>
    </source>
</evidence>
<evidence type="ECO:0000256" key="6">
    <source>
        <dbReference type="ARBA" id="ARBA00038878"/>
    </source>
</evidence>
<dbReference type="PANTHER" id="PTHR43104">
    <property type="entry name" value="L-2-HYDROXYGLUTARATE DEHYDROGENASE, MITOCHONDRIAL"/>
    <property type="match status" value="1"/>
</dbReference>